<dbReference type="EMBL" id="VJWA01000001">
    <property type="protein sequence ID" value="TRW17825.1"/>
    <property type="molecule type" value="Genomic_DNA"/>
</dbReference>
<dbReference type="AlphaFoldDB" id="A0A552UHX2"/>
<organism evidence="3 4">
    <name type="scientific">Glacieibacterium frigidum</name>
    <dbReference type="NCBI Taxonomy" id="2593303"/>
    <lineage>
        <taxon>Bacteria</taxon>
        <taxon>Pseudomonadati</taxon>
        <taxon>Pseudomonadota</taxon>
        <taxon>Alphaproteobacteria</taxon>
        <taxon>Sphingomonadales</taxon>
        <taxon>Sphingosinicellaceae</taxon>
        <taxon>Glacieibacterium</taxon>
    </lineage>
</organism>
<dbReference type="SMART" id="SM00448">
    <property type="entry name" value="REC"/>
    <property type="match status" value="1"/>
</dbReference>
<accession>A0A552UHX2</accession>
<dbReference type="InterPro" id="IPR001789">
    <property type="entry name" value="Sig_transdc_resp-reg_receiver"/>
</dbReference>
<proteinExistence type="predicted"/>
<sequence>MRRVLIVEDEVLIGMVLEDILDMLGCTVVGNATSFDEASSLLDSLGATGFDVAILDVNLGADPVYPLADRIAVLGLPIIFATGSHPDTLPDRFATCGVLEKPYAFAAVETAIDGLAIAA</sequence>
<evidence type="ECO:0000313" key="4">
    <source>
        <dbReference type="Proteomes" id="UP000317894"/>
    </source>
</evidence>
<dbReference type="OrthoDB" id="582170at2"/>
<evidence type="ECO:0000256" key="1">
    <source>
        <dbReference type="PROSITE-ProRule" id="PRU00169"/>
    </source>
</evidence>
<dbReference type="InterPro" id="IPR011006">
    <property type="entry name" value="CheY-like_superfamily"/>
</dbReference>
<evidence type="ECO:0000259" key="2">
    <source>
        <dbReference type="PROSITE" id="PS50110"/>
    </source>
</evidence>
<dbReference type="Proteomes" id="UP000317894">
    <property type="component" value="Unassembled WGS sequence"/>
</dbReference>
<reference evidence="3 4" key="1">
    <citation type="submission" date="2019-07" db="EMBL/GenBank/DDBJ databases">
        <title>Novel species isolated from glacier.</title>
        <authorList>
            <person name="Liu Q."/>
            <person name="Xin Y.-H."/>
        </authorList>
    </citation>
    <scope>NUCLEOTIDE SEQUENCE [LARGE SCALE GENOMIC DNA]</scope>
    <source>
        <strain evidence="3 4">LB1R16</strain>
    </source>
</reference>
<keyword evidence="4" id="KW-1185">Reference proteome</keyword>
<keyword evidence="1" id="KW-0597">Phosphoprotein</keyword>
<dbReference type="GO" id="GO:0000160">
    <property type="term" value="P:phosphorelay signal transduction system"/>
    <property type="evidence" value="ECO:0007669"/>
    <property type="project" value="InterPro"/>
</dbReference>
<dbReference type="RefSeq" id="WP_144236517.1">
    <property type="nucleotide sequence ID" value="NZ_VJWA01000001.1"/>
</dbReference>
<dbReference type="SUPFAM" id="SSF52172">
    <property type="entry name" value="CheY-like"/>
    <property type="match status" value="1"/>
</dbReference>
<dbReference type="PROSITE" id="PS50110">
    <property type="entry name" value="RESPONSE_REGULATORY"/>
    <property type="match status" value="1"/>
</dbReference>
<evidence type="ECO:0000313" key="3">
    <source>
        <dbReference type="EMBL" id="TRW17825.1"/>
    </source>
</evidence>
<dbReference type="Gene3D" id="3.40.50.2300">
    <property type="match status" value="1"/>
</dbReference>
<feature type="modified residue" description="4-aspartylphosphate" evidence="1">
    <location>
        <position position="56"/>
    </location>
</feature>
<comment type="caution">
    <text evidence="3">The sequence shown here is derived from an EMBL/GenBank/DDBJ whole genome shotgun (WGS) entry which is preliminary data.</text>
</comment>
<protein>
    <submittedName>
        <fullName evidence="3">Response regulator</fullName>
    </submittedName>
</protein>
<dbReference type="Pfam" id="PF00072">
    <property type="entry name" value="Response_reg"/>
    <property type="match status" value="1"/>
</dbReference>
<gene>
    <name evidence="3" type="ORF">FMM06_06745</name>
</gene>
<feature type="domain" description="Response regulatory" evidence="2">
    <location>
        <begin position="3"/>
        <end position="116"/>
    </location>
</feature>
<name>A0A552UHX2_9SPHN</name>